<keyword evidence="8" id="KW-1185">Reference proteome</keyword>
<dbReference type="GO" id="GO:0045944">
    <property type="term" value="P:positive regulation of transcription by RNA polymerase II"/>
    <property type="evidence" value="ECO:0007669"/>
    <property type="project" value="InterPro"/>
</dbReference>
<keyword evidence="3" id="KW-0238">DNA-binding</keyword>
<comment type="subcellular location">
    <subcellularLocation>
        <location evidence="1">Nucleus</location>
    </subcellularLocation>
</comment>
<proteinExistence type="predicted"/>
<evidence type="ECO:0000256" key="5">
    <source>
        <dbReference type="ARBA" id="ARBA00023242"/>
    </source>
</evidence>
<name>A0A314UI21_PRUYE</name>
<dbReference type="InterPro" id="IPR036879">
    <property type="entry name" value="TF_MADSbox_sf"/>
</dbReference>
<protein>
    <submittedName>
        <fullName evidence="7">MADS-box protein SOC1</fullName>
    </submittedName>
</protein>
<keyword evidence="5" id="KW-0539">Nucleus</keyword>
<comment type="caution">
    <text evidence="7">The sequence shown here is derived from an EMBL/GenBank/DDBJ whole genome shotgun (WGS) entry which is preliminary data.</text>
</comment>
<dbReference type="GO" id="GO:0005634">
    <property type="term" value="C:nucleus"/>
    <property type="evidence" value="ECO:0007669"/>
    <property type="project" value="UniProtKB-SubCell"/>
</dbReference>
<dbReference type="STRING" id="2094558.A0A314UI21"/>
<accession>A0A314UI21</accession>
<dbReference type="EMBL" id="PJQY01003548">
    <property type="protein sequence ID" value="PQM36442.1"/>
    <property type="molecule type" value="Genomic_DNA"/>
</dbReference>
<evidence type="ECO:0000256" key="4">
    <source>
        <dbReference type="ARBA" id="ARBA00023163"/>
    </source>
</evidence>
<feature type="domain" description="MADS-box" evidence="6">
    <location>
        <begin position="1"/>
        <end position="49"/>
    </location>
</feature>
<dbReference type="CDD" id="cd00266">
    <property type="entry name" value="MADS_SRF_like"/>
    <property type="match status" value="1"/>
</dbReference>
<dbReference type="Proteomes" id="UP000250321">
    <property type="component" value="Unassembled WGS sequence"/>
</dbReference>
<evidence type="ECO:0000313" key="8">
    <source>
        <dbReference type="Proteomes" id="UP000250321"/>
    </source>
</evidence>
<evidence type="ECO:0000256" key="2">
    <source>
        <dbReference type="ARBA" id="ARBA00023015"/>
    </source>
</evidence>
<gene>
    <name evidence="7" type="ORF">Pyn_25351</name>
</gene>
<dbReference type="OrthoDB" id="1149062at2759"/>
<evidence type="ECO:0000259" key="6">
    <source>
        <dbReference type="PROSITE" id="PS50066"/>
    </source>
</evidence>
<dbReference type="AlphaFoldDB" id="A0A314UI21"/>
<dbReference type="PANTHER" id="PTHR11945">
    <property type="entry name" value="MADS BOX PROTEIN"/>
    <property type="match status" value="1"/>
</dbReference>
<dbReference type="Gene3D" id="3.40.1810.10">
    <property type="entry name" value="Transcription factor, MADS-box"/>
    <property type="match status" value="1"/>
</dbReference>
<dbReference type="GO" id="GO:0046983">
    <property type="term" value="F:protein dimerization activity"/>
    <property type="evidence" value="ECO:0007669"/>
    <property type="project" value="InterPro"/>
</dbReference>
<dbReference type="Pfam" id="PF00319">
    <property type="entry name" value="SRF-TF"/>
    <property type="match status" value="1"/>
</dbReference>
<evidence type="ECO:0000256" key="1">
    <source>
        <dbReference type="ARBA" id="ARBA00004123"/>
    </source>
</evidence>
<evidence type="ECO:0000313" key="7">
    <source>
        <dbReference type="EMBL" id="PQM36442.1"/>
    </source>
</evidence>
<organism evidence="7 8">
    <name type="scientific">Prunus yedoensis var. nudiflora</name>
    <dbReference type="NCBI Taxonomy" id="2094558"/>
    <lineage>
        <taxon>Eukaryota</taxon>
        <taxon>Viridiplantae</taxon>
        <taxon>Streptophyta</taxon>
        <taxon>Embryophyta</taxon>
        <taxon>Tracheophyta</taxon>
        <taxon>Spermatophyta</taxon>
        <taxon>Magnoliopsida</taxon>
        <taxon>eudicotyledons</taxon>
        <taxon>Gunneridae</taxon>
        <taxon>Pentapetalae</taxon>
        <taxon>rosids</taxon>
        <taxon>fabids</taxon>
        <taxon>Rosales</taxon>
        <taxon>Rosaceae</taxon>
        <taxon>Amygdaloideae</taxon>
        <taxon>Amygdaleae</taxon>
        <taxon>Prunus</taxon>
    </lineage>
</organism>
<evidence type="ECO:0000256" key="3">
    <source>
        <dbReference type="ARBA" id="ARBA00023125"/>
    </source>
</evidence>
<dbReference type="SUPFAM" id="SSF55455">
    <property type="entry name" value="SRF-like"/>
    <property type="match status" value="1"/>
</dbReference>
<keyword evidence="2" id="KW-0805">Transcription regulation</keyword>
<dbReference type="GO" id="GO:0000981">
    <property type="term" value="F:DNA-binding transcription factor activity, RNA polymerase II-specific"/>
    <property type="evidence" value="ECO:0007669"/>
    <property type="project" value="InterPro"/>
</dbReference>
<dbReference type="GO" id="GO:0000978">
    <property type="term" value="F:RNA polymerase II cis-regulatory region sequence-specific DNA binding"/>
    <property type="evidence" value="ECO:0007669"/>
    <property type="project" value="TreeGrafter"/>
</dbReference>
<dbReference type="PANTHER" id="PTHR11945:SF521">
    <property type="entry name" value="AGAMOUS-LIKE 48-RELATED"/>
    <property type="match status" value="1"/>
</dbReference>
<dbReference type="SMART" id="SM00432">
    <property type="entry name" value="MADS"/>
    <property type="match status" value="1"/>
</dbReference>
<sequence length="355" mass="39713">MTRRKVKLAWIVNDAARKATFRKRRANLLKKLRELTILCDVNGLIIVYGPDSDEPVMWPERSVIQELLARFLSIPEFERWKKMTNQETYLKDSAAKIQEQIRKIQKKNNEMEMNYIMHQILQNGKPLDAFHARELTDLVFFMKDKMKEIEKRIETKEMDPNVPLCAPPHNDEWNATESLFNYLHKEKMKQMENIIGASSSVRSGMGLPEYTYFGSSVNPTNGIGFPSVNFEGNYSYGGSDLGLPKQIHNIAGSSSSVRHYGTDFGMPHVNYGGSSTGGSEMRYDMLPHYYGDNIVGNTGWGTRGTNAGYGDRLGHLPQQLSVEGDKGSGLGLPAGLFGGNNGGSDAGLPYDVSKT</sequence>
<dbReference type="PROSITE" id="PS50066">
    <property type="entry name" value="MADS_BOX_2"/>
    <property type="match status" value="1"/>
</dbReference>
<dbReference type="PRINTS" id="PR00404">
    <property type="entry name" value="MADSDOMAIN"/>
</dbReference>
<keyword evidence="4" id="KW-0804">Transcription</keyword>
<dbReference type="InterPro" id="IPR002100">
    <property type="entry name" value="TF_MADSbox"/>
</dbReference>
<reference evidence="7 8" key="1">
    <citation type="submission" date="2018-02" db="EMBL/GenBank/DDBJ databases">
        <title>Draft genome of wild Prunus yedoensis var. nudiflora.</title>
        <authorList>
            <person name="Baek S."/>
            <person name="Kim J.-H."/>
            <person name="Choi K."/>
            <person name="Kim G.-B."/>
            <person name="Cho A."/>
            <person name="Jang H."/>
            <person name="Shin C.-H."/>
            <person name="Yu H.-J."/>
            <person name="Mun J.-H."/>
        </authorList>
    </citation>
    <scope>NUCLEOTIDE SEQUENCE [LARGE SCALE GENOMIC DNA]</scope>
    <source>
        <strain evidence="8">cv. Jeju island</strain>
        <tissue evidence="7">Leaf</tissue>
    </source>
</reference>
<dbReference type="InterPro" id="IPR033897">
    <property type="entry name" value="SRF-like_MADS-box"/>
</dbReference>